<evidence type="ECO:0000313" key="4">
    <source>
        <dbReference type="Proteomes" id="UP000546701"/>
    </source>
</evidence>
<dbReference type="PROSITE" id="PS50911">
    <property type="entry name" value="CHAP"/>
    <property type="match status" value="1"/>
</dbReference>
<evidence type="ECO:0000313" key="3">
    <source>
        <dbReference type="EMBL" id="MBB5727580.1"/>
    </source>
</evidence>
<evidence type="ECO:0000256" key="1">
    <source>
        <dbReference type="SAM" id="SignalP"/>
    </source>
</evidence>
<keyword evidence="1" id="KW-0732">Signal</keyword>
<dbReference type="SUPFAM" id="SSF54001">
    <property type="entry name" value="Cysteine proteinases"/>
    <property type="match status" value="1"/>
</dbReference>
<dbReference type="Gene3D" id="3.90.1720.10">
    <property type="entry name" value="endopeptidase domain like (from Nostoc punctiforme)"/>
    <property type="match status" value="1"/>
</dbReference>
<dbReference type="RefSeq" id="WP_157175383.1">
    <property type="nucleotide sequence ID" value="NZ_BMJP01000001.1"/>
</dbReference>
<reference evidence="3 4" key="1">
    <citation type="submission" date="2020-08" db="EMBL/GenBank/DDBJ databases">
        <title>Genomic Encyclopedia of Type Strains, Phase IV (KMG-IV): sequencing the most valuable type-strain genomes for metagenomic binning, comparative biology and taxonomic classification.</title>
        <authorList>
            <person name="Goeker M."/>
        </authorList>
    </citation>
    <scope>NUCLEOTIDE SEQUENCE [LARGE SCALE GENOMIC DNA]</scope>
    <source>
        <strain evidence="3 4">DSM 103336</strain>
    </source>
</reference>
<accession>A0A7W9F1M7</accession>
<name>A0A7W9F1M7_9SPHN</name>
<feature type="chain" id="PRO_5030618920" description="Peptidase C51 domain-containing protein" evidence="1">
    <location>
        <begin position="21"/>
        <end position="184"/>
    </location>
</feature>
<dbReference type="Proteomes" id="UP000546701">
    <property type="component" value="Unassembled WGS sequence"/>
</dbReference>
<dbReference type="Pfam" id="PF05257">
    <property type="entry name" value="CHAP"/>
    <property type="match status" value="1"/>
</dbReference>
<feature type="signal peptide" evidence="1">
    <location>
        <begin position="1"/>
        <end position="20"/>
    </location>
</feature>
<dbReference type="InterPro" id="IPR007921">
    <property type="entry name" value="CHAP_dom"/>
</dbReference>
<dbReference type="EMBL" id="JACIJR010000001">
    <property type="protein sequence ID" value="MBB5727580.1"/>
    <property type="molecule type" value="Genomic_DNA"/>
</dbReference>
<dbReference type="AlphaFoldDB" id="A0A7W9F1M7"/>
<comment type="caution">
    <text evidence="3">The sequence shown here is derived from an EMBL/GenBank/DDBJ whole genome shotgun (WGS) entry which is preliminary data.</text>
</comment>
<proteinExistence type="predicted"/>
<protein>
    <recommendedName>
        <fullName evidence="2">Peptidase C51 domain-containing protein</fullName>
    </recommendedName>
</protein>
<keyword evidence="4" id="KW-1185">Reference proteome</keyword>
<feature type="domain" description="Peptidase C51" evidence="2">
    <location>
        <begin position="5"/>
        <end position="130"/>
    </location>
</feature>
<dbReference type="InterPro" id="IPR038765">
    <property type="entry name" value="Papain-like_cys_pep_sf"/>
</dbReference>
<organism evidence="3 4">
    <name type="scientific">Sphingomonas prati</name>
    <dbReference type="NCBI Taxonomy" id="1843237"/>
    <lineage>
        <taxon>Bacteria</taxon>
        <taxon>Pseudomonadati</taxon>
        <taxon>Pseudomonadota</taxon>
        <taxon>Alphaproteobacteria</taxon>
        <taxon>Sphingomonadales</taxon>
        <taxon>Sphingomonadaceae</taxon>
        <taxon>Sphingomonas</taxon>
    </lineage>
</organism>
<dbReference type="OrthoDB" id="7279151at2"/>
<evidence type="ECO:0000259" key="2">
    <source>
        <dbReference type="PROSITE" id="PS50911"/>
    </source>
</evidence>
<sequence>MRWSSFLFVVASLHAVSVRAEVTGETVGECVPFARLMSGIQLYGNAWTWWAQADGRYARGTTPKTGAVLVFRPSGAMKLGHVAVVSQVIGPRVVMVTHSNWSRIGGTRGQVERDVTMTDVSPRGDWSRVRVWYHQNEALGGSSYPTYGFIYGAPLADGMKTALPSKRLSGPSPDIIGAVIDSIG</sequence>
<gene>
    <name evidence="3" type="ORF">FHS99_000036</name>
</gene>